<dbReference type="Gene3D" id="3.40.50.1820">
    <property type="entry name" value="alpha/beta hydrolase"/>
    <property type="match status" value="1"/>
</dbReference>
<reference evidence="3 4" key="1">
    <citation type="journal article" date="2023" name="G3 (Bethesda)">
        <title>A haplotype-resolved chromosome-scale genome for Quercus rubra L. provides insights into the genetics of adaptive traits for red oak species.</title>
        <authorList>
            <person name="Kapoor B."/>
            <person name="Jenkins J."/>
            <person name="Schmutz J."/>
            <person name="Zhebentyayeva T."/>
            <person name="Kuelheim C."/>
            <person name="Coggeshall M."/>
            <person name="Heim C."/>
            <person name="Lasky J.R."/>
            <person name="Leites L."/>
            <person name="Islam-Faridi N."/>
            <person name="Romero-Severson J."/>
            <person name="DeLeo V.L."/>
            <person name="Lucas S.M."/>
            <person name="Lazic D."/>
            <person name="Gailing O."/>
            <person name="Carlson J."/>
            <person name="Staton M."/>
        </authorList>
    </citation>
    <scope>NUCLEOTIDE SEQUENCE [LARGE SCALE GENOMIC DNA]</scope>
    <source>
        <strain evidence="3">Pseudo-F2</strain>
    </source>
</reference>
<dbReference type="GO" id="GO:0006629">
    <property type="term" value="P:lipid metabolic process"/>
    <property type="evidence" value="ECO:0007669"/>
    <property type="project" value="InterPro"/>
</dbReference>
<organism evidence="3 4">
    <name type="scientific">Quercus rubra</name>
    <name type="common">Northern red oak</name>
    <name type="synonym">Quercus borealis</name>
    <dbReference type="NCBI Taxonomy" id="3512"/>
    <lineage>
        <taxon>Eukaryota</taxon>
        <taxon>Viridiplantae</taxon>
        <taxon>Streptophyta</taxon>
        <taxon>Embryophyta</taxon>
        <taxon>Tracheophyta</taxon>
        <taxon>Spermatophyta</taxon>
        <taxon>Magnoliopsida</taxon>
        <taxon>eudicotyledons</taxon>
        <taxon>Gunneridae</taxon>
        <taxon>Pentapetalae</taxon>
        <taxon>rosids</taxon>
        <taxon>fabids</taxon>
        <taxon>Fagales</taxon>
        <taxon>Fagaceae</taxon>
        <taxon>Quercus</taxon>
    </lineage>
</organism>
<protein>
    <recommendedName>
        <fullName evidence="2">Partial AB-hydrolase lipase domain-containing protein</fullName>
    </recommendedName>
</protein>
<evidence type="ECO:0000256" key="1">
    <source>
        <dbReference type="SAM" id="SignalP"/>
    </source>
</evidence>
<evidence type="ECO:0000313" key="4">
    <source>
        <dbReference type="Proteomes" id="UP001324115"/>
    </source>
</evidence>
<dbReference type="Proteomes" id="UP001324115">
    <property type="component" value="Unassembled WGS sequence"/>
</dbReference>
<keyword evidence="4" id="KW-1185">Reference proteome</keyword>
<feature type="domain" description="Partial AB-hydrolase lipase" evidence="2">
    <location>
        <begin position="34"/>
        <end position="65"/>
    </location>
</feature>
<name>A0AAN7EPL1_QUERU</name>
<keyword evidence="1" id="KW-0732">Signal</keyword>
<evidence type="ECO:0000313" key="3">
    <source>
        <dbReference type="EMBL" id="KAK4577158.1"/>
    </source>
</evidence>
<comment type="caution">
    <text evidence="3">The sequence shown here is derived from an EMBL/GenBank/DDBJ whole genome shotgun (WGS) entry which is preliminary data.</text>
</comment>
<dbReference type="Pfam" id="PF04083">
    <property type="entry name" value="Abhydro_lipase"/>
    <property type="match status" value="1"/>
</dbReference>
<dbReference type="EMBL" id="JAXUIC010000008">
    <property type="protein sequence ID" value="KAK4577158.1"/>
    <property type="molecule type" value="Genomic_DNA"/>
</dbReference>
<sequence>MRMEYTSNSLLLLLAFLLFASTGADNSPDSLCKSLVETKGYVCEEHKVTTKDGYILGVQRIPWGGLIRRQQIGHQSQHQWLNSLTKPIQKKASTASQIQSRKK</sequence>
<gene>
    <name evidence="3" type="ORF">RGQ29_027605</name>
</gene>
<dbReference type="AlphaFoldDB" id="A0AAN7EPL1"/>
<evidence type="ECO:0000259" key="2">
    <source>
        <dbReference type="Pfam" id="PF04083"/>
    </source>
</evidence>
<feature type="signal peptide" evidence="1">
    <location>
        <begin position="1"/>
        <end position="24"/>
    </location>
</feature>
<dbReference type="InterPro" id="IPR029058">
    <property type="entry name" value="AB_hydrolase_fold"/>
</dbReference>
<dbReference type="InterPro" id="IPR006693">
    <property type="entry name" value="AB_hydrolase_lipase"/>
</dbReference>
<proteinExistence type="predicted"/>
<feature type="chain" id="PRO_5042879824" description="Partial AB-hydrolase lipase domain-containing protein" evidence="1">
    <location>
        <begin position="25"/>
        <end position="103"/>
    </location>
</feature>
<accession>A0AAN7EPL1</accession>